<dbReference type="OrthoDB" id="5903622at2759"/>
<feature type="domain" description="DUF38" evidence="2">
    <location>
        <begin position="117"/>
        <end position="249"/>
    </location>
</feature>
<dbReference type="InterPro" id="IPR001810">
    <property type="entry name" value="F-box_dom"/>
</dbReference>
<dbReference type="PANTHER" id="PTHR23015:SF25">
    <property type="entry name" value="DUF38 DOMAIN-CONTAINING PROTEIN-RELATED"/>
    <property type="match status" value="1"/>
</dbReference>
<gene>
    <name evidence="3 5" type="primary">fbxa-182</name>
    <name evidence="3" type="ORF">CELE_F42G2.4</name>
    <name evidence="5" type="ORF">F42G2.4</name>
</gene>
<dbReference type="GeneID" id="173594"/>
<dbReference type="FunCoup" id="Q6HAE7">
    <property type="interactions" value="189"/>
</dbReference>
<feature type="domain" description="DUF38" evidence="2">
    <location>
        <begin position="445"/>
        <end position="583"/>
    </location>
</feature>
<dbReference type="InParanoid" id="Q6HAE7"/>
<dbReference type="PhylomeDB" id="Q6HAE7"/>
<keyword evidence="4" id="KW-1185">Reference proteome</keyword>
<evidence type="ECO:0000313" key="5">
    <source>
        <dbReference type="WormBase" id="F42G2.4"/>
    </source>
</evidence>
<dbReference type="EMBL" id="BX284602">
    <property type="protein sequence ID" value="CCD70284.2"/>
    <property type="molecule type" value="Genomic_DNA"/>
</dbReference>
<dbReference type="PANTHER" id="PTHR23015">
    <property type="entry name" value="UNCHARACTERIZED C.ELEGANS PROTEIN"/>
    <property type="match status" value="1"/>
</dbReference>
<reference evidence="3 4" key="1">
    <citation type="journal article" date="1998" name="Science">
        <title>Genome sequence of the nematode C. elegans: a platform for investigating biology.</title>
        <authorList>
            <consortium name="The C. elegans sequencing consortium"/>
            <person name="Sulson J.E."/>
            <person name="Waterston R."/>
        </authorList>
    </citation>
    <scope>NUCLEOTIDE SEQUENCE [LARGE SCALE GENOMIC DNA]</scope>
    <source>
        <strain evidence="3 4">Bristol N2</strain>
    </source>
</reference>
<dbReference type="CTD" id="173594"/>
<dbReference type="KEGG" id="cel:CELE_F42G2.4"/>
<accession>Q6HAE7</accession>
<proteinExistence type="evidence at protein level"/>
<dbReference type="Proteomes" id="UP000001940">
    <property type="component" value="Chromosome II"/>
</dbReference>
<dbReference type="AGR" id="WB:WBGene00018353"/>
<dbReference type="STRING" id="6239.F42G2.4.1"/>
<feature type="domain" description="F-box" evidence="1">
    <location>
        <begin position="331"/>
        <end position="362"/>
    </location>
</feature>
<protein>
    <submittedName>
        <fullName evidence="3">FTH domain-containing protein</fullName>
    </submittedName>
</protein>
<evidence type="ECO:0000313" key="3">
    <source>
        <dbReference type="EMBL" id="CCD70284.2"/>
    </source>
</evidence>
<dbReference type="AlphaFoldDB" id="Q6HAE7"/>
<name>Q6HAE7_CAEEL</name>
<dbReference type="Pfam" id="PF01827">
    <property type="entry name" value="FTH"/>
    <property type="match status" value="2"/>
</dbReference>
<dbReference type="HOGENOM" id="CLU_840009_0_0_1"/>
<dbReference type="InterPro" id="IPR002900">
    <property type="entry name" value="DUF38/FTH_CAE_spp"/>
</dbReference>
<organism evidence="3 4">
    <name type="scientific">Caenorhabditis elegans</name>
    <dbReference type="NCBI Taxonomy" id="6239"/>
    <lineage>
        <taxon>Eukaryota</taxon>
        <taxon>Metazoa</taxon>
        <taxon>Ecdysozoa</taxon>
        <taxon>Nematoda</taxon>
        <taxon>Chromadorea</taxon>
        <taxon>Rhabditida</taxon>
        <taxon>Rhabditina</taxon>
        <taxon>Rhabditomorpha</taxon>
        <taxon>Rhabditoidea</taxon>
        <taxon>Rhabditidae</taxon>
        <taxon>Peloderinae</taxon>
        <taxon>Caenorhabditis</taxon>
    </lineage>
</organism>
<dbReference type="PeptideAtlas" id="Q6HAE7"/>
<evidence type="ECO:0000313" key="4">
    <source>
        <dbReference type="Proteomes" id="UP000001940"/>
    </source>
</evidence>
<evidence type="ECO:0000259" key="2">
    <source>
        <dbReference type="Pfam" id="PF01827"/>
    </source>
</evidence>
<keyword evidence="6" id="KW-1267">Proteomics identification</keyword>
<dbReference type="PaxDb" id="6239-F42G2.4"/>
<evidence type="ECO:0007829" key="6">
    <source>
        <dbReference type="PeptideAtlas" id="Q6HAE7"/>
    </source>
</evidence>
<dbReference type="InterPro" id="IPR040161">
    <property type="entry name" value="FB224"/>
</dbReference>
<sequence length="649" mass="76031">MSYAYNLCQATNEWILTKLDVRISCHGVVSQIRDKGELTLIFEDKSAFDVKYEYDGADTNVYRTEYNKLHVQEKDFVDVMCEDINHILTNATLAEDLSFSLLYADTNRDNVEAADRVHEQIKSLWQKQQKGVPVYTLFLKIDNISKLRDVLQCFDPTTLTELNINMDTNKHKPEIIEFGDIVEMDQWKNAKEINLRNFFVSIPFEHFSHCESAYVEVWKISADDIHKLIEVDFNAPEFRRIIVHYKSLDVTKKLLKTLFGGTYDNRRVRSINNNREFRQCTLANQFYIAHPDYGFSDQRNSRKEAIAAGRQLSKLSTSQGPTEWLHICVIMGKVTQYLDYKHLQVLRKVSRAIRQCIDILKPDPKVVAVTIYYGLGTRSVEIFGKDDSKLFGYSGSNKSDQTNKLDISNFSNDMLLILKNQKTALTELELEYVDEFEKESEHLYIECFEEFVLPLDRLFSVEKFTVNLRNPEIVGQLLTYMDPVSLRKIEFGSEYVNRPWKQIELDNKINLCNMEHWKNAKELTINNTVVKCDVEVLIHFSEVDIILDSMLLQNVVYLKDTFLSSPTFCQFKAQFVNSDINETIFVDTFLGDPSRRVSDPSSGLPNIWFFSYADVDEDLQIRYYQERKQFMFTRIPRETRFQHFFHRFL</sequence>
<dbReference type="Bgee" id="WBGene00018353">
    <property type="expression patterns" value="Expressed in adult organism and 1 other cell type or tissue"/>
</dbReference>
<dbReference type="RefSeq" id="NP_001364766.1">
    <property type="nucleotide sequence ID" value="NM_001377723.1"/>
</dbReference>
<dbReference type="Pfam" id="PF00646">
    <property type="entry name" value="F-box"/>
    <property type="match status" value="1"/>
</dbReference>
<dbReference type="WormBase" id="F42G2.4">
    <property type="protein sequence ID" value="CE53955"/>
    <property type="gene ID" value="WBGene00018353"/>
    <property type="gene designation" value="fbxa-182"/>
</dbReference>
<evidence type="ECO:0000259" key="1">
    <source>
        <dbReference type="Pfam" id="PF00646"/>
    </source>
</evidence>